<organism evidence="6 7">
    <name type="scientific">Amniculicola lignicola CBS 123094</name>
    <dbReference type="NCBI Taxonomy" id="1392246"/>
    <lineage>
        <taxon>Eukaryota</taxon>
        <taxon>Fungi</taxon>
        <taxon>Dikarya</taxon>
        <taxon>Ascomycota</taxon>
        <taxon>Pezizomycotina</taxon>
        <taxon>Dothideomycetes</taxon>
        <taxon>Pleosporomycetidae</taxon>
        <taxon>Pleosporales</taxon>
        <taxon>Amniculicolaceae</taxon>
        <taxon>Amniculicola</taxon>
    </lineage>
</organism>
<accession>A0A6A5WM62</accession>
<evidence type="ECO:0000313" key="7">
    <source>
        <dbReference type="Proteomes" id="UP000799779"/>
    </source>
</evidence>
<evidence type="ECO:0000259" key="5">
    <source>
        <dbReference type="PROSITE" id="PS50089"/>
    </source>
</evidence>
<keyword evidence="7" id="KW-1185">Reference proteome</keyword>
<dbReference type="SMART" id="SM00184">
    <property type="entry name" value="RING"/>
    <property type="match status" value="1"/>
</dbReference>
<keyword evidence="3" id="KW-0862">Zinc</keyword>
<evidence type="ECO:0000256" key="1">
    <source>
        <dbReference type="ARBA" id="ARBA00022723"/>
    </source>
</evidence>
<dbReference type="AlphaFoldDB" id="A0A6A5WM62"/>
<dbReference type="InterPro" id="IPR013083">
    <property type="entry name" value="Znf_RING/FYVE/PHD"/>
</dbReference>
<evidence type="ECO:0000256" key="2">
    <source>
        <dbReference type="ARBA" id="ARBA00022771"/>
    </source>
</evidence>
<evidence type="ECO:0000256" key="3">
    <source>
        <dbReference type="ARBA" id="ARBA00022833"/>
    </source>
</evidence>
<dbReference type="Gene3D" id="3.30.40.10">
    <property type="entry name" value="Zinc/RING finger domain, C3HC4 (zinc finger)"/>
    <property type="match status" value="1"/>
</dbReference>
<dbReference type="Pfam" id="PF13639">
    <property type="entry name" value="zf-RING_2"/>
    <property type="match status" value="1"/>
</dbReference>
<gene>
    <name evidence="6" type="ORF">P154DRAFT_573480</name>
</gene>
<evidence type="ECO:0000256" key="4">
    <source>
        <dbReference type="PROSITE-ProRule" id="PRU00175"/>
    </source>
</evidence>
<keyword evidence="1" id="KW-0479">Metal-binding</keyword>
<dbReference type="InterPro" id="IPR001841">
    <property type="entry name" value="Znf_RING"/>
</dbReference>
<sequence length="212" mass="24422">MPERNKANFLANGLQDLSTCNICKQPFDENHAPTRIAACNHVFGANCLEQWVNSNQAASNKCPMCRKHLFFKGGDPIAQFHEGRNPNAPIPVDSPQRMGQAEAEIFIMHLWKMSFSFYEKAQERVTNIYASDTEAFLHSVFREVNKEFRAEGYGDEYTLYSDHFEILSSVVKTFVEHHFEQGTFEEIDNGTLHEMMFLLTEAPMKIWDFEVV</sequence>
<name>A0A6A5WM62_9PLEO</name>
<dbReference type="Proteomes" id="UP000799779">
    <property type="component" value="Unassembled WGS sequence"/>
</dbReference>
<dbReference type="PANTHER" id="PTHR45969">
    <property type="entry name" value="RING ZINC FINGER PROTEIN-RELATED"/>
    <property type="match status" value="1"/>
</dbReference>
<proteinExistence type="predicted"/>
<dbReference type="GO" id="GO:0008270">
    <property type="term" value="F:zinc ion binding"/>
    <property type="evidence" value="ECO:0007669"/>
    <property type="project" value="UniProtKB-KW"/>
</dbReference>
<protein>
    <recommendedName>
        <fullName evidence="5">RING-type domain-containing protein</fullName>
    </recommendedName>
</protein>
<keyword evidence="2 4" id="KW-0863">Zinc-finger</keyword>
<dbReference type="OrthoDB" id="3800265at2759"/>
<dbReference type="SUPFAM" id="SSF57850">
    <property type="entry name" value="RING/U-box"/>
    <property type="match status" value="1"/>
</dbReference>
<dbReference type="PROSITE" id="PS50089">
    <property type="entry name" value="ZF_RING_2"/>
    <property type="match status" value="1"/>
</dbReference>
<evidence type="ECO:0000313" key="6">
    <source>
        <dbReference type="EMBL" id="KAF2003080.1"/>
    </source>
</evidence>
<feature type="domain" description="RING-type" evidence="5">
    <location>
        <begin position="20"/>
        <end position="66"/>
    </location>
</feature>
<reference evidence="6" key="1">
    <citation type="journal article" date="2020" name="Stud. Mycol.">
        <title>101 Dothideomycetes genomes: a test case for predicting lifestyles and emergence of pathogens.</title>
        <authorList>
            <person name="Haridas S."/>
            <person name="Albert R."/>
            <person name="Binder M."/>
            <person name="Bloem J."/>
            <person name="Labutti K."/>
            <person name="Salamov A."/>
            <person name="Andreopoulos B."/>
            <person name="Baker S."/>
            <person name="Barry K."/>
            <person name="Bills G."/>
            <person name="Bluhm B."/>
            <person name="Cannon C."/>
            <person name="Castanera R."/>
            <person name="Culley D."/>
            <person name="Daum C."/>
            <person name="Ezra D."/>
            <person name="Gonzalez J."/>
            <person name="Henrissat B."/>
            <person name="Kuo A."/>
            <person name="Liang C."/>
            <person name="Lipzen A."/>
            <person name="Lutzoni F."/>
            <person name="Magnuson J."/>
            <person name="Mondo S."/>
            <person name="Nolan M."/>
            <person name="Ohm R."/>
            <person name="Pangilinan J."/>
            <person name="Park H.-J."/>
            <person name="Ramirez L."/>
            <person name="Alfaro M."/>
            <person name="Sun H."/>
            <person name="Tritt A."/>
            <person name="Yoshinaga Y."/>
            <person name="Zwiers L.-H."/>
            <person name="Turgeon B."/>
            <person name="Goodwin S."/>
            <person name="Spatafora J."/>
            <person name="Crous P."/>
            <person name="Grigoriev I."/>
        </authorList>
    </citation>
    <scope>NUCLEOTIDE SEQUENCE</scope>
    <source>
        <strain evidence="6">CBS 123094</strain>
    </source>
</reference>
<dbReference type="EMBL" id="ML977574">
    <property type="protein sequence ID" value="KAF2003080.1"/>
    <property type="molecule type" value="Genomic_DNA"/>
</dbReference>